<dbReference type="Proteomes" id="UP000735302">
    <property type="component" value="Unassembled WGS sequence"/>
</dbReference>
<dbReference type="InterPro" id="IPR007110">
    <property type="entry name" value="Ig-like_dom"/>
</dbReference>
<evidence type="ECO:0000256" key="4">
    <source>
        <dbReference type="ARBA" id="ARBA00023136"/>
    </source>
</evidence>
<evidence type="ECO:0000313" key="10">
    <source>
        <dbReference type="EMBL" id="GFO23596.1"/>
    </source>
</evidence>
<evidence type="ECO:0000256" key="6">
    <source>
        <dbReference type="ARBA" id="ARBA00023170"/>
    </source>
</evidence>
<keyword evidence="4" id="KW-0472">Membrane</keyword>
<dbReference type="SUPFAM" id="SSF82895">
    <property type="entry name" value="TSP-1 type 1 repeat"/>
    <property type="match status" value="1"/>
</dbReference>
<dbReference type="GO" id="GO:0070593">
    <property type="term" value="P:dendrite self-avoidance"/>
    <property type="evidence" value="ECO:0007669"/>
    <property type="project" value="TreeGrafter"/>
</dbReference>
<keyword evidence="11" id="KW-1185">Reference proteome</keyword>
<keyword evidence="8" id="KW-0393">Immunoglobulin domain</keyword>
<dbReference type="GO" id="GO:0098632">
    <property type="term" value="F:cell-cell adhesion mediator activity"/>
    <property type="evidence" value="ECO:0007669"/>
    <property type="project" value="TreeGrafter"/>
</dbReference>
<dbReference type="SMART" id="SM00209">
    <property type="entry name" value="TSP1"/>
    <property type="match status" value="1"/>
</dbReference>
<feature type="domain" description="Ig-like" evidence="9">
    <location>
        <begin position="216"/>
        <end position="322"/>
    </location>
</feature>
<dbReference type="Pfam" id="PF00090">
    <property type="entry name" value="TSP_1"/>
    <property type="match status" value="1"/>
</dbReference>
<evidence type="ECO:0000256" key="3">
    <source>
        <dbReference type="ARBA" id="ARBA00022473"/>
    </source>
</evidence>
<name>A0AAV4BWW9_9GAST</name>
<sequence>MVNLMIPLRASNLNIELSSFHLKIKPIFEIPVTPSLRSFRVSPRAAPGLLGRNPFVWPSLAWNSGATRLVDTRRCIPETPRLRETWHQMAADADYGFNSFLVWSVRDYPFGSSDPLTQGLPEWELQPLPNYYVSRSKPATITCKATPAVQIRFRCAGREVPLKDQTNRDMVDPRTGRKTLISSIQVIKDNVSDYFGEDGYWCQCAAVNNVQGTSMPQSVPSTRGLVEIAGLKRLFERNPRTERVQEGLPTQMECLPPEGKPLPTVFWLKDGVELNVQQDRNYIITSEGNLIINVARKNDTGNYTCGARNLASERHSKWAILTVFVNGGWTKWRPSSECSVSCGDGLQLWSRTCTEPAPYNDGLPCEGGKTEQRVCTRFCNGRCTMTRHRFVCSHSPYCEGCNFGSSFNSFHMLYVLLSCPSEFTLYILHPKCV</sequence>
<dbReference type="EMBL" id="BLXT01005511">
    <property type="protein sequence ID" value="GFO23596.1"/>
    <property type="molecule type" value="Genomic_DNA"/>
</dbReference>
<dbReference type="InterPro" id="IPR000884">
    <property type="entry name" value="TSP1_rpt"/>
</dbReference>
<dbReference type="SMART" id="SM00408">
    <property type="entry name" value="IGc2"/>
    <property type="match status" value="1"/>
</dbReference>
<dbReference type="InterPro" id="IPR036179">
    <property type="entry name" value="Ig-like_dom_sf"/>
</dbReference>
<dbReference type="GO" id="GO:0007156">
    <property type="term" value="P:homophilic cell adhesion via plasma membrane adhesion molecules"/>
    <property type="evidence" value="ECO:0007669"/>
    <property type="project" value="TreeGrafter"/>
</dbReference>
<organism evidence="10 11">
    <name type="scientific">Plakobranchus ocellatus</name>
    <dbReference type="NCBI Taxonomy" id="259542"/>
    <lineage>
        <taxon>Eukaryota</taxon>
        <taxon>Metazoa</taxon>
        <taxon>Spiralia</taxon>
        <taxon>Lophotrochozoa</taxon>
        <taxon>Mollusca</taxon>
        <taxon>Gastropoda</taxon>
        <taxon>Heterobranchia</taxon>
        <taxon>Euthyneura</taxon>
        <taxon>Panpulmonata</taxon>
        <taxon>Sacoglossa</taxon>
        <taxon>Placobranchoidea</taxon>
        <taxon>Plakobranchidae</taxon>
        <taxon>Plakobranchus</taxon>
    </lineage>
</organism>
<dbReference type="Gene3D" id="2.20.100.10">
    <property type="entry name" value="Thrombospondin type-1 (TSP1) repeat"/>
    <property type="match status" value="1"/>
</dbReference>
<reference evidence="10 11" key="1">
    <citation type="journal article" date="2021" name="Elife">
        <title>Chloroplast acquisition without the gene transfer in kleptoplastic sea slugs, Plakobranchus ocellatus.</title>
        <authorList>
            <person name="Maeda T."/>
            <person name="Takahashi S."/>
            <person name="Yoshida T."/>
            <person name="Shimamura S."/>
            <person name="Takaki Y."/>
            <person name="Nagai Y."/>
            <person name="Toyoda A."/>
            <person name="Suzuki Y."/>
            <person name="Arimoto A."/>
            <person name="Ishii H."/>
            <person name="Satoh N."/>
            <person name="Nishiyama T."/>
            <person name="Hasebe M."/>
            <person name="Maruyama T."/>
            <person name="Minagawa J."/>
            <person name="Obokata J."/>
            <person name="Shigenobu S."/>
        </authorList>
    </citation>
    <scope>NUCLEOTIDE SEQUENCE [LARGE SCALE GENOMIC DNA]</scope>
</reference>
<keyword evidence="7" id="KW-0325">Glycoprotein</keyword>
<dbReference type="PROSITE" id="PS50835">
    <property type="entry name" value="IG_LIKE"/>
    <property type="match status" value="1"/>
</dbReference>
<dbReference type="FunFam" id="2.20.100.10:FF:000001">
    <property type="entry name" value="semaphorin-5A isoform X1"/>
    <property type="match status" value="1"/>
</dbReference>
<evidence type="ECO:0000256" key="2">
    <source>
        <dbReference type="ARBA" id="ARBA00009844"/>
    </source>
</evidence>
<dbReference type="PANTHER" id="PTHR10075:SF100">
    <property type="entry name" value="FASCICLIN-2"/>
    <property type="match status" value="1"/>
</dbReference>
<dbReference type="PROSITE" id="PS50092">
    <property type="entry name" value="TSP1"/>
    <property type="match status" value="1"/>
</dbReference>
<dbReference type="GO" id="GO:0007411">
    <property type="term" value="P:axon guidance"/>
    <property type="evidence" value="ECO:0007669"/>
    <property type="project" value="TreeGrafter"/>
</dbReference>
<dbReference type="SUPFAM" id="SSF48726">
    <property type="entry name" value="Immunoglobulin"/>
    <property type="match status" value="1"/>
</dbReference>
<protein>
    <submittedName>
        <fullName evidence="10">Netrin receptor unc5c</fullName>
    </submittedName>
</protein>
<dbReference type="InterPro" id="IPR057755">
    <property type="entry name" value="UNC5A-D-like_N"/>
</dbReference>
<dbReference type="PANTHER" id="PTHR10075">
    <property type="entry name" value="BASIGIN RELATED"/>
    <property type="match status" value="1"/>
</dbReference>
<dbReference type="GO" id="GO:0005886">
    <property type="term" value="C:plasma membrane"/>
    <property type="evidence" value="ECO:0007669"/>
    <property type="project" value="TreeGrafter"/>
</dbReference>
<evidence type="ECO:0000256" key="5">
    <source>
        <dbReference type="ARBA" id="ARBA00023157"/>
    </source>
</evidence>
<dbReference type="InterPro" id="IPR003599">
    <property type="entry name" value="Ig_sub"/>
</dbReference>
<comment type="subcellular location">
    <subcellularLocation>
        <location evidence="1">Membrane</location>
        <topology evidence="1">Single-pass type I membrane protein</topology>
    </subcellularLocation>
</comment>
<evidence type="ECO:0000256" key="8">
    <source>
        <dbReference type="ARBA" id="ARBA00023319"/>
    </source>
</evidence>
<dbReference type="InterPro" id="IPR036383">
    <property type="entry name" value="TSP1_rpt_sf"/>
</dbReference>
<evidence type="ECO:0000259" key="9">
    <source>
        <dbReference type="PROSITE" id="PS50835"/>
    </source>
</evidence>
<dbReference type="SMART" id="SM00409">
    <property type="entry name" value="IG"/>
    <property type="match status" value="2"/>
</dbReference>
<dbReference type="Gene3D" id="2.60.40.10">
    <property type="entry name" value="Immunoglobulins"/>
    <property type="match status" value="2"/>
</dbReference>
<keyword evidence="3" id="KW-0217">Developmental protein</keyword>
<dbReference type="GO" id="GO:0030424">
    <property type="term" value="C:axon"/>
    <property type="evidence" value="ECO:0007669"/>
    <property type="project" value="TreeGrafter"/>
</dbReference>
<evidence type="ECO:0000313" key="11">
    <source>
        <dbReference type="Proteomes" id="UP000735302"/>
    </source>
</evidence>
<dbReference type="Pfam" id="PF13927">
    <property type="entry name" value="Ig_3"/>
    <property type="match status" value="1"/>
</dbReference>
<accession>A0AAV4BWW9</accession>
<comment type="similarity">
    <text evidence="2">Belongs to the unc-5 family.</text>
</comment>
<evidence type="ECO:0000256" key="1">
    <source>
        <dbReference type="ARBA" id="ARBA00004479"/>
    </source>
</evidence>
<keyword evidence="6 10" id="KW-0675">Receptor</keyword>
<comment type="caution">
    <text evidence="10">The sequence shown here is derived from an EMBL/GenBank/DDBJ whole genome shotgun (WGS) entry which is preliminary data.</text>
</comment>
<proteinExistence type="inferred from homology"/>
<gene>
    <name evidence="10" type="ORF">PoB_005010100</name>
</gene>
<dbReference type="AlphaFoldDB" id="A0AAV4BWW9"/>
<dbReference type="InterPro" id="IPR003598">
    <property type="entry name" value="Ig_sub2"/>
</dbReference>
<dbReference type="Pfam" id="PF25609">
    <property type="entry name" value="Unc5_NetrinR_N"/>
    <property type="match status" value="1"/>
</dbReference>
<keyword evidence="5" id="KW-1015">Disulfide bond</keyword>
<dbReference type="InterPro" id="IPR013783">
    <property type="entry name" value="Ig-like_fold"/>
</dbReference>
<evidence type="ECO:0000256" key="7">
    <source>
        <dbReference type="ARBA" id="ARBA00023180"/>
    </source>
</evidence>